<dbReference type="PROSITE" id="PS00194">
    <property type="entry name" value="THIOREDOXIN_1"/>
    <property type="match status" value="1"/>
</dbReference>
<dbReference type="GO" id="GO:0003756">
    <property type="term" value="F:protein disulfide isomerase activity"/>
    <property type="evidence" value="ECO:0007669"/>
    <property type="project" value="TreeGrafter"/>
</dbReference>
<keyword evidence="2 5" id="KW-0732">Signal</keyword>
<dbReference type="PANTHER" id="PTHR45672">
    <property type="entry name" value="PROTEIN DISULFIDE-ISOMERASE C17H9.14C-RELATED"/>
    <property type="match status" value="1"/>
</dbReference>
<keyword evidence="4" id="KW-1133">Transmembrane helix</keyword>
<accession>A0A0H5CGQ6</accession>
<dbReference type="Proteomes" id="UP000038830">
    <property type="component" value="Unassembled WGS sequence"/>
</dbReference>
<evidence type="ECO:0000256" key="5">
    <source>
        <dbReference type="SAM" id="SignalP"/>
    </source>
</evidence>
<dbReference type="InterPro" id="IPR036249">
    <property type="entry name" value="Thioredoxin-like_sf"/>
</dbReference>
<keyword evidence="4" id="KW-0472">Membrane</keyword>
<feature type="domain" description="Thioredoxin" evidence="6">
    <location>
        <begin position="10"/>
        <end position="138"/>
    </location>
</feature>
<dbReference type="AlphaFoldDB" id="A0A0H5CGQ6"/>
<gene>
    <name evidence="7" type="primary">EPS1</name>
    <name evidence="7" type="ORF">BN1211_4380</name>
</gene>
<evidence type="ECO:0000256" key="4">
    <source>
        <dbReference type="SAM" id="Phobius"/>
    </source>
</evidence>
<protein>
    <submittedName>
        <fullName evidence="7">EPS1 protein</fullName>
    </submittedName>
</protein>
<keyword evidence="4" id="KW-0812">Transmembrane</keyword>
<dbReference type="Pfam" id="PF00085">
    <property type="entry name" value="Thioredoxin"/>
    <property type="match status" value="1"/>
</dbReference>
<sequence length="691" mass="79463">MFIRTALIHLTVILNAVVSAEEDQPAGFPAPLTVDTFKPRLSHGLHLVEFFSPYCVHCKHLAPVWEKTWEAFHEEGENLGIGMAQVDCVASGDLCNEHKITGYPSLKLYGPDGYIKDYPRTAKRKKEAFIKFMRDSAAKHGDANFQVKSKSKLLSTDQMIELLGNEHESPYLVSFWPSYTLEDLDKYEIDKYDTPFDELCVDLQRTWAVVSNQVETLGFNAGHFNCLNNRKICTGLGFDLQKPHVAIMLPNMPIAQFIKLDEDKFDFSVKDIRDFAERTLQAANPPYVDITSMVEKIPSRLPGLFDFPTEAETSIVYYYDDLTTTQEDWDLLPYLIEPLSKLPTVRLYKSNDSRLMNLARVQKKGVYKLFEDKKEFTRAVPEDPSDVIPGDDRIEFELATTLPTLIAFQNVLQMPKVFQSFAPSDIRDQYRVIDWINDQSAPPYMEFNSDTYRAFVNGPDHNEYFALLLLDPTTNDDANLQYQKEFLVGAHEYTTLKDEDRFHKVEAARKKKEEALTKLKANKASARKINDVEARAIPYEQGGDLTLGWLDLNKHKEFIQTIGCNVNEIEHEAGDVIIIDMIREVYYEEDSHGEPLNVRVSRTPLTHTLTTLRGLTNGKLRAIKRHSLFGPSLRWADSLLDTIFNRWTIFSVIVLSVFIFKRPRWKLFHLHFRRKLKDNRGILGIPDAKKE</sequence>
<evidence type="ECO:0000256" key="3">
    <source>
        <dbReference type="SAM" id="Coils"/>
    </source>
</evidence>
<dbReference type="CDD" id="cd02961">
    <property type="entry name" value="PDI_a_family"/>
    <property type="match status" value="1"/>
</dbReference>
<dbReference type="SUPFAM" id="SSF52833">
    <property type="entry name" value="Thioredoxin-like"/>
    <property type="match status" value="1"/>
</dbReference>
<evidence type="ECO:0000313" key="8">
    <source>
        <dbReference type="Proteomes" id="UP000038830"/>
    </source>
</evidence>
<organism evidence="7 8">
    <name type="scientific">Cyberlindnera jadinii (strain ATCC 18201 / CBS 1600 / BCRC 20928 / JCM 3617 / NBRC 0987 / NRRL Y-1542)</name>
    <name type="common">Torula yeast</name>
    <name type="synonym">Candida utilis</name>
    <dbReference type="NCBI Taxonomy" id="983966"/>
    <lineage>
        <taxon>Eukaryota</taxon>
        <taxon>Fungi</taxon>
        <taxon>Dikarya</taxon>
        <taxon>Ascomycota</taxon>
        <taxon>Saccharomycotina</taxon>
        <taxon>Saccharomycetes</taxon>
        <taxon>Phaffomycetales</taxon>
        <taxon>Phaffomycetaceae</taxon>
        <taxon>Cyberlindnera</taxon>
    </lineage>
</organism>
<dbReference type="PANTHER" id="PTHR45672:SF3">
    <property type="entry name" value="THIOREDOXIN DOMAIN-CONTAINING PROTEIN 5"/>
    <property type="match status" value="1"/>
</dbReference>
<evidence type="ECO:0000256" key="2">
    <source>
        <dbReference type="ARBA" id="ARBA00022729"/>
    </source>
</evidence>
<feature type="transmembrane region" description="Helical" evidence="4">
    <location>
        <begin position="643"/>
        <end position="660"/>
    </location>
</feature>
<evidence type="ECO:0000313" key="7">
    <source>
        <dbReference type="EMBL" id="CEP23734.1"/>
    </source>
</evidence>
<feature type="coiled-coil region" evidence="3">
    <location>
        <begin position="502"/>
        <end position="529"/>
    </location>
</feature>
<feature type="signal peptide" evidence="5">
    <location>
        <begin position="1"/>
        <end position="20"/>
    </location>
</feature>
<dbReference type="GO" id="GO:0006457">
    <property type="term" value="P:protein folding"/>
    <property type="evidence" value="ECO:0007669"/>
    <property type="project" value="TreeGrafter"/>
</dbReference>
<evidence type="ECO:0000256" key="1">
    <source>
        <dbReference type="ARBA" id="ARBA00006347"/>
    </source>
</evidence>
<comment type="similarity">
    <text evidence="1">Belongs to the protein disulfide isomerase family.</text>
</comment>
<dbReference type="EMBL" id="CDQK01000005">
    <property type="protein sequence ID" value="CEP23734.1"/>
    <property type="molecule type" value="Genomic_DNA"/>
</dbReference>
<dbReference type="InterPro" id="IPR013766">
    <property type="entry name" value="Thioredoxin_domain"/>
</dbReference>
<reference evidence="8" key="1">
    <citation type="journal article" date="2015" name="J. Biotechnol.">
        <title>The structure of the Cyberlindnera jadinii genome and its relation to Candida utilis analyzed by the occurrence of single nucleotide polymorphisms.</title>
        <authorList>
            <person name="Rupp O."/>
            <person name="Brinkrolf K."/>
            <person name="Buerth C."/>
            <person name="Kunigo M."/>
            <person name="Schneider J."/>
            <person name="Jaenicke S."/>
            <person name="Goesmann A."/>
            <person name="Puehler A."/>
            <person name="Jaeger K.-E."/>
            <person name="Ernst J.F."/>
        </authorList>
    </citation>
    <scope>NUCLEOTIDE SEQUENCE [LARGE SCALE GENOMIC DNA]</scope>
    <source>
        <strain evidence="8">ATCC 18201 / CBS 1600 / BCRC 20928 / JCM 3617 / NBRC 0987 / NRRL Y-1542</strain>
    </source>
</reference>
<proteinExistence type="inferred from homology"/>
<dbReference type="Gene3D" id="3.40.30.10">
    <property type="entry name" value="Glutaredoxin"/>
    <property type="match status" value="1"/>
</dbReference>
<keyword evidence="3" id="KW-0175">Coiled coil</keyword>
<dbReference type="InterPro" id="IPR051063">
    <property type="entry name" value="PDI"/>
</dbReference>
<dbReference type="GO" id="GO:0005783">
    <property type="term" value="C:endoplasmic reticulum"/>
    <property type="evidence" value="ECO:0007669"/>
    <property type="project" value="TreeGrafter"/>
</dbReference>
<dbReference type="InterPro" id="IPR017937">
    <property type="entry name" value="Thioredoxin_CS"/>
</dbReference>
<dbReference type="PROSITE" id="PS51352">
    <property type="entry name" value="THIOREDOXIN_2"/>
    <property type="match status" value="1"/>
</dbReference>
<evidence type="ECO:0000259" key="6">
    <source>
        <dbReference type="PROSITE" id="PS51352"/>
    </source>
</evidence>
<name>A0A0H5CGQ6_CYBJN</name>
<feature type="chain" id="PRO_5005216792" evidence="5">
    <location>
        <begin position="21"/>
        <end position="691"/>
    </location>
</feature>